<keyword evidence="1" id="KW-1133">Transmembrane helix</keyword>
<keyword evidence="3" id="KW-1185">Reference proteome</keyword>
<accession>A0ABU8HAY0</accession>
<evidence type="ECO:0000313" key="2">
    <source>
        <dbReference type="EMBL" id="MEI5906452.1"/>
    </source>
</evidence>
<keyword evidence="1" id="KW-0472">Membrane</keyword>
<name>A0ABU8HAY0_9BACI</name>
<sequence>MNGVVFGFFALSIVLFFGTFHYLLASQKPGMYPPKNIVKKRAVLLGSAGAIVFVIGLILWLFSK</sequence>
<evidence type="ECO:0000313" key="3">
    <source>
        <dbReference type="Proteomes" id="UP001312865"/>
    </source>
</evidence>
<keyword evidence="1" id="KW-0812">Transmembrane</keyword>
<organism evidence="2 3">
    <name type="scientific">Bacillus spongiae</name>
    <dbReference type="NCBI Taxonomy" id="2683610"/>
    <lineage>
        <taxon>Bacteria</taxon>
        <taxon>Bacillati</taxon>
        <taxon>Bacillota</taxon>
        <taxon>Bacilli</taxon>
        <taxon>Bacillales</taxon>
        <taxon>Bacillaceae</taxon>
        <taxon>Bacillus</taxon>
    </lineage>
</organism>
<gene>
    <name evidence="2" type="ORF">WAK64_05210</name>
</gene>
<dbReference type="RefSeq" id="WP_336585884.1">
    <property type="nucleotide sequence ID" value="NZ_JBBAXC010000003.1"/>
</dbReference>
<proteinExistence type="predicted"/>
<dbReference type="InterPro" id="IPR058724">
    <property type="entry name" value="YhzF"/>
</dbReference>
<feature type="transmembrane region" description="Helical" evidence="1">
    <location>
        <begin position="6"/>
        <end position="24"/>
    </location>
</feature>
<feature type="transmembrane region" description="Helical" evidence="1">
    <location>
        <begin position="44"/>
        <end position="62"/>
    </location>
</feature>
<evidence type="ECO:0000256" key="1">
    <source>
        <dbReference type="SAM" id="Phobius"/>
    </source>
</evidence>
<dbReference type="Proteomes" id="UP001312865">
    <property type="component" value="Unassembled WGS sequence"/>
</dbReference>
<dbReference type="Pfam" id="PF26302">
    <property type="entry name" value="YhzF"/>
    <property type="match status" value="1"/>
</dbReference>
<dbReference type="EMBL" id="JBBAXC010000003">
    <property type="protein sequence ID" value="MEI5906452.1"/>
    <property type="molecule type" value="Genomic_DNA"/>
</dbReference>
<protein>
    <submittedName>
        <fullName evidence="2">Uncharacterized protein</fullName>
    </submittedName>
</protein>
<reference evidence="2 3" key="1">
    <citation type="journal article" date="2018" name="J. Microbiol.">
        <title>Bacillus spongiae sp. nov., isolated from sponge of Jeju Island.</title>
        <authorList>
            <person name="Lee G.E."/>
            <person name="Im W.T."/>
            <person name="Park J.S."/>
        </authorList>
    </citation>
    <scope>NUCLEOTIDE SEQUENCE [LARGE SCALE GENOMIC DNA]</scope>
    <source>
        <strain evidence="2 3">135PIL107-10</strain>
    </source>
</reference>
<comment type="caution">
    <text evidence="2">The sequence shown here is derived from an EMBL/GenBank/DDBJ whole genome shotgun (WGS) entry which is preliminary data.</text>
</comment>